<evidence type="ECO:0000313" key="3">
    <source>
        <dbReference type="EMBL" id="MBK1818276.1"/>
    </source>
</evidence>
<feature type="transmembrane region" description="Helical" evidence="1">
    <location>
        <begin position="56"/>
        <end position="77"/>
    </location>
</feature>
<comment type="caution">
    <text evidence="3">The sequence shown here is derived from an EMBL/GenBank/DDBJ whole genome shotgun (WGS) entry which is preliminary data.</text>
</comment>
<keyword evidence="2" id="KW-0732">Signal</keyword>
<keyword evidence="1" id="KW-0812">Transmembrane</keyword>
<sequence length="118" mass="13461">MRTIIRILLLAFTLSLTACEEEQTSREEARVQQEVARRVEAIRTEMKTAEARWRTLRIGTLSLLAGGSLILLLGGYADKPGKTTSARLPAGDHPVRRRVIDHPYDDLDDEYENHPHRR</sequence>
<feature type="signal peptide" evidence="2">
    <location>
        <begin position="1"/>
        <end position="18"/>
    </location>
</feature>
<keyword evidence="4" id="KW-1185">Reference proteome</keyword>
<reference evidence="3" key="1">
    <citation type="submission" date="2021-01" db="EMBL/GenBank/DDBJ databases">
        <title>Modified the classification status of verrucomicrobia.</title>
        <authorList>
            <person name="Feng X."/>
        </authorList>
    </citation>
    <scope>NUCLEOTIDE SEQUENCE</scope>
    <source>
        <strain evidence="3">JCM 18052</strain>
    </source>
</reference>
<evidence type="ECO:0000256" key="1">
    <source>
        <dbReference type="SAM" id="Phobius"/>
    </source>
</evidence>
<evidence type="ECO:0000256" key="2">
    <source>
        <dbReference type="SAM" id="SignalP"/>
    </source>
</evidence>
<dbReference type="AlphaFoldDB" id="A0A934R6P0"/>
<accession>A0A934R6P0</accession>
<organism evidence="3 4">
    <name type="scientific">Luteolibacter yonseiensis</name>
    <dbReference type="NCBI Taxonomy" id="1144680"/>
    <lineage>
        <taxon>Bacteria</taxon>
        <taxon>Pseudomonadati</taxon>
        <taxon>Verrucomicrobiota</taxon>
        <taxon>Verrucomicrobiia</taxon>
        <taxon>Verrucomicrobiales</taxon>
        <taxon>Verrucomicrobiaceae</taxon>
        <taxon>Luteolibacter</taxon>
    </lineage>
</organism>
<feature type="chain" id="PRO_5036887847" description="Lipoprotein" evidence="2">
    <location>
        <begin position="19"/>
        <end position="118"/>
    </location>
</feature>
<proteinExistence type="predicted"/>
<dbReference type="PROSITE" id="PS51257">
    <property type="entry name" value="PROKAR_LIPOPROTEIN"/>
    <property type="match status" value="1"/>
</dbReference>
<gene>
    <name evidence="3" type="ORF">JIN84_21825</name>
</gene>
<dbReference type="Proteomes" id="UP000600139">
    <property type="component" value="Unassembled WGS sequence"/>
</dbReference>
<evidence type="ECO:0008006" key="5">
    <source>
        <dbReference type="Google" id="ProtNLM"/>
    </source>
</evidence>
<dbReference type="RefSeq" id="WP_200353225.1">
    <property type="nucleotide sequence ID" value="NZ_BAABHZ010000002.1"/>
</dbReference>
<keyword evidence="1" id="KW-0472">Membrane</keyword>
<name>A0A934R6P0_9BACT</name>
<protein>
    <recommendedName>
        <fullName evidence="5">Lipoprotein</fullName>
    </recommendedName>
</protein>
<dbReference type="EMBL" id="JAENIK010000013">
    <property type="protein sequence ID" value="MBK1818276.1"/>
    <property type="molecule type" value="Genomic_DNA"/>
</dbReference>
<evidence type="ECO:0000313" key="4">
    <source>
        <dbReference type="Proteomes" id="UP000600139"/>
    </source>
</evidence>
<keyword evidence="1" id="KW-1133">Transmembrane helix</keyword>